<evidence type="ECO:0000313" key="16">
    <source>
        <dbReference type="Proteomes" id="UP001159405"/>
    </source>
</evidence>
<dbReference type="Gene3D" id="3.20.20.70">
    <property type="entry name" value="Aldolase class I"/>
    <property type="match status" value="1"/>
</dbReference>
<evidence type="ECO:0000256" key="5">
    <source>
        <dbReference type="ARBA" id="ARBA00022691"/>
    </source>
</evidence>
<evidence type="ECO:0000259" key="14">
    <source>
        <dbReference type="PROSITE" id="PS51918"/>
    </source>
</evidence>
<dbReference type="Proteomes" id="UP001159405">
    <property type="component" value="Unassembled WGS sequence"/>
</dbReference>
<evidence type="ECO:0000256" key="6">
    <source>
        <dbReference type="ARBA" id="ARBA00022723"/>
    </source>
</evidence>
<dbReference type="SFLD" id="SFLDS00029">
    <property type="entry name" value="Radical_SAM"/>
    <property type="match status" value="1"/>
</dbReference>
<dbReference type="CDD" id="cd21117">
    <property type="entry name" value="Twitch_MoaA"/>
    <property type="match status" value="1"/>
</dbReference>
<reference evidence="15 16" key="1">
    <citation type="submission" date="2022-05" db="EMBL/GenBank/DDBJ databases">
        <authorList>
            <consortium name="Genoscope - CEA"/>
            <person name="William W."/>
        </authorList>
    </citation>
    <scope>NUCLEOTIDE SEQUENCE [LARGE SCALE GENOMIC DNA]</scope>
</reference>
<dbReference type="InterPro" id="IPR007197">
    <property type="entry name" value="rSAM"/>
</dbReference>
<dbReference type="NCBIfam" id="NF001199">
    <property type="entry name" value="PRK00164.2-1"/>
    <property type="match status" value="1"/>
</dbReference>
<dbReference type="PANTHER" id="PTHR22960">
    <property type="entry name" value="MOLYBDOPTERIN COFACTOR SYNTHESIS PROTEIN A"/>
    <property type="match status" value="1"/>
</dbReference>
<evidence type="ECO:0000256" key="11">
    <source>
        <dbReference type="ARBA" id="ARBA00023150"/>
    </source>
</evidence>
<organism evidence="15 16">
    <name type="scientific">Porites lobata</name>
    <dbReference type="NCBI Taxonomy" id="104759"/>
    <lineage>
        <taxon>Eukaryota</taxon>
        <taxon>Metazoa</taxon>
        <taxon>Cnidaria</taxon>
        <taxon>Anthozoa</taxon>
        <taxon>Hexacorallia</taxon>
        <taxon>Scleractinia</taxon>
        <taxon>Fungiina</taxon>
        <taxon>Poritidae</taxon>
        <taxon>Porites</taxon>
    </lineage>
</organism>
<evidence type="ECO:0000256" key="2">
    <source>
        <dbReference type="ARBA" id="ARBA00005046"/>
    </source>
</evidence>
<keyword evidence="16" id="KW-1185">Reference proteome</keyword>
<dbReference type="NCBIfam" id="TIGR02666">
    <property type="entry name" value="moaA"/>
    <property type="match status" value="1"/>
</dbReference>
<keyword evidence="12" id="KW-0456">Lyase</keyword>
<keyword evidence="5" id="KW-0949">S-adenosyl-L-methionine</keyword>
<dbReference type="InterPro" id="IPR013483">
    <property type="entry name" value="MoaA"/>
</dbReference>
<proteinExistence type="inferred from homology"/>
<dbReference type="Pfam" id="PF04055">
    <property type="entry name" value="Radical_SAM"/>
    <property type="match status" value="1"/>
</dbReference>
<dbReference type="PANTHER" id="PTHR22960:SF0">
    <property type="entry name" value="MOLYBDENUM COFACTOR BIOSYNTHESIS PROTEIN 1"/>
    <property type="match status" value="1"/>
</dbReference>
<evidence type="ECO:0000313" key="15">
    <source>
        <dbReference type="EMBL" id="CAH3119144.1"/>
    </source>
</evidence>
<dbReference type="SFLD" id="SFLDG01386">
    <property type="entry name" value="main_SPASM_domain-containing"/>
    <property type="match status" value="1"/>
</dbReference>
<accession>A0ABN8NSV6</accession>
<name>A0ABN8NSV6_9CNID</name>
<keyword evidence="8" id="KW-0408">Iron</keyword>
<dbReference type="EC" id="4.1.99.22" evidence="3"/>
<keyword evidence="11" id="KW-0501">Molybdenum cofactor biosynthesis</keyword>
<evidence type="ECO:0000256" key="7">
    <source>
        <dbReference type="ARBA" id="ARBA00022741"/>
    </source>
</evidence>
<evidence type="ECO:0000256" key="1">
    <source>
        <dbReference type="ARBA" id="ARBA00001966"/>
    </source>
</evidence>
<comment type="catalytic activity">
    <reaction evidence="13">
        <text>GTP + AH2 + S-adenosyl-L-methionine = (8S)-3',8-cyclo-7,8-dihydroguanosine 5'-triphosphate + 5'-deoxyadenosine + L-methionine + A + H(+)</text>
        <dbReference type="Rhea" id="RHEA:49576"/>
        <dbReference type="ChEBI" id="CHEBI:13193"/>
        <dbReference type="ChEBI" id="CHEBI:15378"/>
        <dbReference type="ChEBI" id="CHEBI:17319"/>
        <dbReference type="ChEBI" id="CHEBI:17499"/>
        <dbReference type="ChEBI" id="CHEBI:37565"/>
        <dbReference type="ChEBI" id="CHEBI:57844"/>
        <dbReference type="ChEBI" id="CHEBI:59789"/>
        <dbReference type="ChEBI" id="CHEBI:131766"/>
        <dbReference type="EC" id="4.1.99.22"/>
    </reaction>
</comment>
<dbReference type="InterPro" id="IPR058240">
    <property type="entry name" value="rSAM_sf"/>
</dbReference>
<feature type="domain" description="Radical SAM core" evidence="14">
    <location>
        <begin position="70"/>
        <end position="291"/>
    </location>
</feature>
<gene>
    <name evidence="15" type="ORF">PLOB_00027218</name>
</gene>
<dbReference type="EMBL" id="CALNXK010000033">
    <property type="protein sequence ID" value="CAH3119144.1"/>
    <property type="molecule type" value="Genomic_DNA"/>
</dbReference>
<dbReference type="InterPro" id="IPR000385">
    <property type="entry name" value="MoaA_NifB_PqqE_Fe-S-bd_CS"/>
</dbReference>
<dbReference type="PROSITE" id="PS01305">
    <property type="entry name" value="MOAA_NIFB_PQQE"/>
    <property type="match status" value="1"/>
</dbReference>
<comment type="caution">
    <text evidence="15">The sequence shown here is derived from an EMBL/GenBank/DDBJ whole genome shotgun (WGS) entry which is preliminary data.</text>
</comment>
<dbReference type="InterPro" id="IPR040064">
    <property type="entry name" value="MoaA-like"/>
</dbReference>
<dbReference type="InterPro" id="IPR013785">
    <property type="entry name" value="Aldolase_TIM"/>
</dbReference>
<dbReference type="InterPro" id="IPR010505">
    <property type="entry name" value="MoaA_twitch"/>
</dbReference>
<evidence type="ECO:0000256" key="10">
    <source>
        <dbReference type="ARBA" id="ARBA00023134"/>
    </source>
</evidence>
<dbReference type="SFLD" id="SFLDG01383">
    <property type="entry name" value="cyclic_pyranopterin_phosphate"/>
    <property type="match status" value="1"/>
</dbReference>
<comment type="cofactor">
    <cofactor evidence="1">
        <name>[4Fe-4S] cluster</name>
        <dbReference type="ChEBI" id="CHEBI:49883"/>
    </cofactor>
</comment>
<evidence type="ECO:0000256" key="3">
    <source>
        <dbReference type="ARBA" id="ARBA00012167"/>
    </source>
</evidence>
<keyword evidence="6" id="KW-0479">Metal-binding</keyword>
<dbReference type="HAMAP" id="MF_01225_B">
    <property type="entry name" value="MoaA_B"/>
    <property type="match status" value="1"/>
</dbReference>
<keyword evidence="10" id="KW-0342">GTP-binding</keyword>
<evidence type="ECO:0000256" key="8">
    <source>
        <dbReference type="ARBA" id="ARBA00023004"/>
    </source>
</evidence>
<dbReference type="SFLD" id="SFLDG01067">
    <property type="entry name" value="SPASM/twitch_domain_containing"/>
    <property type="match status" value="1"/>
</dbReference>
<dbReference type="SMART" id="SM00729">
    <property type="entry name" value="Elp3"/>
    <property type="match status" value="1"/>
</dbReference>
<keyword evidence="4" id="KW-0004">4Fe-4S</keyword>
<evidence type="ECO:0000256" key="13">
    <source>
        <dbReference type="ARBA" id="ARBA00048697"/>
    </source>
</evidence>
<dbReference type="InterPro" id="IPR006638">
    <property type="entry name" value="Elp3/MiaA/NifB-like_rSAM"/>
</dbReference>
<protein>
    <recommendedName>
        <fullName evidence="3">GTP 3',8-cyclase</fullName>
        <ecNumber evidence="3">4.1.99.22</ecNumber>
    </recommendedName>
</protein>
<evidence type="ECO:0000256" key="12">
    <source>
        <dbReference type="ARBA" id="ARBA00023239"/>
    </source>
</evidence>
<dbReference type="InterPro" id="IPR050105">
    <property type="entry name" value="MoCo_biosynth_MoaA/MoaC"/>
</dbReference>
<evidence type="ECO:0000256" key="4">
    <source>
        <dbReference type="ARBA" id="ARBA00022485"/>
    </source>
</evidence>
<dbReference type="CDD" id="cd01335">
    <property type="entry name" value="Radical_SAM"/>
    <property type="match status" value="1"/>
</dbReference>
<dbReference type="SUPFAM" id="SSF102114">
    <property type="entry name" value="Radical SAM enzymes"/>
    <property type="match status" value="1"/>
</dbReference>
<comment type="pathway">
    <text evidence="2">Cofactor biosynthesis; molybdopterin biosynthesis.</text>
</comment>
<keyword evidence="7" id="KW-0547">Nucleotide-binding</keyword>
<dbReference type="PROSITE" id="PS51918">
    <property type="entry name" value="RADICAL_SAM"/>
    <property type="match status" value="1"/>
</dbReference>
<evidence type="ECO:0000256" key="9">
    <source>
        <dbReference type="ARBA" id="ARBA00023014"/>
    </source>
</evidence>
<keyword evidence="9" id="KW-0411">Iron-sulfur</keyword>
<sequence length="391" mass="44836">MAAIECLFRCILPHSRKVRVQYYRVASSFVRQQYTRPSEDYELSELHLSRTKKYFKEEELRPFSDFLTDKFGRQHTYLRISLTERCNLRCQYCMPEDGVELTPNDELLKTDEIIALARLFVKEGVDKIRLTGGEPLVRKDIVELCEELGRIEGLKTLAMTTNGITLSRKLPQLKDAGLNLLNISLDTLVPQKFEFITRRKGWHKVMESTDCALELGYDPVKVNCVVMRGMNEDEVCNFVSLTQNKPLDVRFIEYMPFDGNKWNLKKFVPYSEMLESISQKWPNIERLSDHPNDTSKAYRIPGFVGQIGFITSMSEHFCGSCNRLRITADGNLKVCLFGNSEVSLRDALRAGTDEDQLLEIIGAAVGRKKKQHAGMFNIAKQKNRPMILIGG</sequence>
<dbReference type="Pfam" id="PF06463">
    <property type="entry name" value="Mob_synth_C"/>
    <property type="match status" value="1"/>
</dbReference>